<evidence type="ECO:0000256" key="2">
    <source>
        <dbReference type="ARBA" id="ARBA00022723"/>
    </source>
</evidence>
<evidence type="ECO:0000313" key="6">
    <source>
        <dbReference type="Proteomes" id="UP001221898"/>
    </source>
</evidence>
<dbReference type="GO" id="GO:0046872">
    <property type="term" value="F:metal ion binding"/>
    <property type="evidence" value="ECO:0007669"/>
    <property type="project" value="UniProtKB-KW"/>
</dbReference>
<organism evidence="5 6">
    <name type="scientific">Aldrovandia affinis</name>
    <dbReference type="NCBI Taxonomy" id="143900"/>
    <lineage>
        <taxon>Eukaryota</taxon>
        <taxon>Metazoa</taxon>
        <taxon>Chordata</taxon>
        <taxon>Craniata</taxon>
        <taxon>Vertebrata</taxon>
        <taxon>Euteleostomi</taxon>
        <taxon>Actinopterygii</taxon>
        <taxon>Neopterygii</taxon>
        <taxon>Teleostei</taxon>
        <taxon>Notacanthiformes</taxon>
        <taxon>Halosauridae</taxon>
        <taxon>Aldrovandia</taxon>
    </lineage>
</organism>
<reference evidence="5" key="1">
    <citation type="journal article" date="2023" name="Science">
        <title>Genome structures resolve the early diversification of teleost fishes.</title>
        <authorList>
            <person name="Parey E."/>
            <person name="Louis A."/>
            <person name="Montfort J."/>
            <person name="Bouchez O."/>
            <person name="Roques C."/>
            <person name="Iampietro C."/>
            <person name="Lluch J."/>
            <person name="Castinel A."/>
            <person name="Donnadieu C."/>
            <person name="Desvignes T."/>
            <person name="Floi Bucao C."/>
            <person name="Jouanno E."/>
            <person name="Wen M."/>
            <person name="Mejri S."/>
            <person name="Dirks R."/>
            <person name="Jansen H."/>
            <person name="Henkel C."/>
            <person name="Chen W.J."/>
            <person name="Zahm M."/>
            <person name="Cabau C."/>
            <person name="Klopp C."/>
            <person name="Thompson A.W."/>
            <person name="Robinson-Rechavi M."/>
            <person name="Braasch I."/>
            <person name="Lecointre G."/>
            <person name="Bobe J."/>
            <person name="Postlethwait J.H."/>
            <person name="Berthelot C."/>
            <person name="Roest Crollius H."/>
            <person name="Guiguen Y."/>
        </authorList>
    </citation>
    <scope>NUCLEOTIDE SEQUENCE</scope>
    <source>
        <strain evidence="5">NC1722</strain>
    </source>
</reference>
<protein>
    <recommendedName>
        <fullName evidence="4">DDE Tnp4 domain-containing protein</fullName>
    </recommendedName>
</protein>
<keyword evidence="2" id="KW-0479">Metal-binding</keyword>
<evidence type="ECO:0000259" key="4">
    <source>
        <dbReference type="Pfam" id="PF13359"/>
    </source>
</evidence>
<feature type="domain" description="DDE Tnp4" evidence="4">
    <location>
        <begin position="12"/>
        <end position="58"/>
    </location>
</feature>
<evidence type="ECO:0000256" key="3">
    <source>
        <dbReference type="SAM" id="MobiDB-lite"/>
    </source>
</evidence>
<evidence type="ECO:0000256" key="1">
    <source>
        <dbReference type="ARBA" id="ARBA00001968"/>
    </source>
</evidence>
<keyword evidence="6" id="KW-1185">Reference proteome</keyword>
<sequence length="110" mass="12483">MHSLTQDVICIRAHKRTRCVVERGIRQLKRRFHVLHGEIRLTPEKASRVVTVCAILHNLCKQRNIPQPEEEEEEDDDDDNGGGDDEGGVAVPVQQSGVVYRAHYTNTHFG</sequence>
<feature type="region of interest" description="Disordered" evidence="3">
    <location>
        <begin position="64"/>
        <end position="99"/>
    </location>
</feature>
<dbReference type="Proteomes" id="UP001221898">
    <property type="component" value="Unassembled WGS sequence"/>
</dbReference>
<gene>
    <name evidence="5" type="ORF">AAFF_G00326730</name>
</gene>
<dbReference type="EMBL" id="JAINUG010000005">
    <property type="protein sequence ID" value="KAJ8416795.1"/>
    <property type="molecule type" value="Genomic_DNA"/>
</dbReference>
<name>A0AAD7T9B3_9TELE</name>
<feature type="compositionally biased region" description="Acidic residues" evidence="3">
    <location>
        <begin position="68"/>
        <end position="87"/>
    </location>
</feature>
<proteinExistence type="predicted"/>
<accession>A0AAD7T9B3</accession>
<dbReference type="AlphaFoldDB" id="A0AAD7T9B3"/>
<comment type="cofactor">
    <cofactor evidence="1">
        <name>a divalent metal cation</name>
        <dbReference type="ChEBI" id="CHEBI:60240"/>
    </cofactor>
</comment>
<dbReference type="InterPro" id="IPR027806">
    <property type="entry name" value="HARBI1_dom"/>
</dbReference>
<evidence type="ECO:0000313" key="5">
    <source>
        <dbReference type="EMBL" id="KAJ8416795.1"/>
    </source>
</evidence>
<dbReference type="Pfam" id="PF13359">
    <property type="entry name" value="DDE_Tnp_4"/>
    <property type="match status" value="1"/>
</dbReference>
<comment type="caution">
    <text evidence="5">The sequence shown here is derived from an EMBL/GenBank/DDBJ whole genome shotgun (WGS) entry which is preliminary data.</text>
</comment>